<dbReference type="OrthoDB" id="3064941at2759"/>
<organism evidence="2 3">
    <name type="scientific">Hebeloma cylindrosporum</name>
    <dbReference type="NCBI Taxonomy" id="76867"/>
    <lineage>
        <taxon>Eukaryota</taxon>
        <taxon>Fungi</taxon>
        <taxon>Dikarya</taxon>
        <taxon>Basidiomycota</taxon>
        <taxon>Agaricomycotina</taxon>
        <taxon>Agaricomycetes</taxon>
        <taxon>Agaricomycetidae</taxon>
        <taxon>Agaricales</taxon>
        <taxon>Agaricineae</taxon>
        <taxon>Hymenogastraceae</taxon>
        <taxon>Hebeloma</taxon>
    </lineage>
</organism>
<keyword evidence="3" id="KW-1185">Reference proteome</keyword>
<proteinExistence type="predicted"/>
<evidence type="ECO:0000313" key="3">
    <source>
        <dbReference type="Proteomes" id="UP000053424"/>
    </source>
</evidence>
<feature type="signal peptide" evidence="1">
    <location>
        <begin position="1"/>
        <end position="19"/>
    </location>
</feature>
<dbReference type="AlphaFoldDB" id="A0A0C2XH66"/>
<evidence type="ECO:0000313" key="2">
    <source>
        <dbReference type="EMBL" id="KIM37193.1"/>
    </source>
</evidence>
<feature type="non-terminal residue" evidence="2">
    <location>
        <position position="1"/>
    </location>
</feature>
<dbReference type="EMBL" id="KN831799">
    <property type="protein sequence ID" value="KIM37193.1"/>
    <property type="molecule type" value="Genomic_DNA"/>
</dbReference>
<feature type="chain" id="PRO_5002158695" evidence="1">
    <location>
        <begin position="20"/>
        <end position="167"/>
    </location>
</feature>
<dbReference type="HOGENOM" id="CLU_1598434_0_0_1"/>
<dbReference type="Proteomes" id="UP000053424">
    <property type="component" value="Unassembled WGS sequence"/>
</dbReference>
<reference evidence="2 3" key="1">
    <citation type="submission" date="2014-04" db="EMBL/GenBank/DDBJ databases">
        <authorList>
            <consortium name="DOE Joint Genome Institute"/>
            <person name="Kuo A."/>
            <person name="Gay G."/>
            <person name="Dore J."/>
            <person name="Kohler A."/>
            <person name="Nagy L.G."/>
            <person name="Floudas D."/>
            <person name="Copeland A."/>
            <person name="Barry K.W."/>
            <person name="Cichocki N."/>
            <person name="Veneault-Fourrey C."/>
            <person name="LaButti K."/>
            <person name="Lindquist E.A."/>
            <person name="Lipzen A."/>
            <person name="Lundell T."/>
            <person name="Morin E."/>
            <person name="Murat C."/>
            <person name="Sun H."/>
            <person name="Tunlid A."/>
            <person name="Henrissat B."/>
            <person name="Grigoriev I.V."/>
            <person name="Hibbett D.S."/>
            <person name="Martin F."/>
            <person name="Nordberg H.P."/>
            <person name="Cantor M.N."/>
            <person name="Hua S.X."/>
        </authorList>
    </citation>
    <scope>NUCLEOTIDE SEQUENCE [LARGE SCALE GENOMIC DNA]</scope>
    <source>
        <strain evidence="3">h7</strain>
    </source>
</reference>
<sequence>MKFATSILAIAFIAIPTLAISTEQYERSYDLAESDLYGREIEDVVDNLTREDLDNIFGRELVNDIEERSPFGIFTAIKAAVRVGKMAHNAVAARKNRNRRELESYEDLEMREPNKAATAMRVFRGANRVMNHVQTAHDTYQSFRQRDLDDLLERDFDEEYFGREFDL</sequence>
<evidence type="ECO:0000256" key="1">
    <source>
        <dbReference type="SAM" id="SignalP"/>
    </source>
</evidence>
<protein>
    <submittedName>
        <fullName evidence="2">Uncharacterized protein</fullName>
    </submittedName>
</protein>
<accession>A0A0C2XH66</accession>
<reference evidence="3" key="2">
    <citation type="submission" date="2015-01" db="EMBL/GenBank/DDBJ databases">
        <title>Evolutionary Origins and Diversification of the Mycorrhizal Mutualists.</title>
        <authorList>
            <consortium name="DOE Joint Genome Institute"/>
            <consortium name="Mycorrhizal Genomics Consortium"/>
            <person name="Kohler A."/>
            <person name="Kuo A."/>
            <person name="Nagy L.G."/>
            <person name="Floudas D."/>
            <person name="Copeland A."/>
            <person name="Barry K.W."/>
            <person name="Cichocki N."/>
            <person name="Veneault-Fourrey C."/>
            <person name="LaButti K."/>
            <person name="Lindquist E.A."/>
            <person name="Lipzen A."/>
            <person name="Lundell T."/>
            <person name="Morin E."/>
            <person name="Murat C."/>
            <person name="Riley R."/>
            <person name="Ohm R."/>
            <person name="Sun H."/>
            <person name="Tunlid A."/>
            <person name="Henrissat B."/>
            <person name="Grigoriev I.V."/>
            <person name="Hibbett D.S."/>
            <person name="Martin F."/>
        </authorList>
    </citation>
    <scope>NUCLEOTIDE SEQUENCE [LARGE SCALE GENOMIC DNA]</scope>
    <source>
        <strain evidence="3">h7</strain>
    </source>
</reference>
<gene>
    <name evidence="2" type="ORF">M413DRAFT_448688</name>
</gene>
<name>A0A0C2XH66_HEBCY</name>
<keyword evidence="1" id="KW-0732">Signal</keyword>